<dbReference type="GO" id="GO:0007034">
    <property type="term" value="P:vacuolar transport"/>
    <property type="evidence" value="ECO:0007669"/>
    <property type="project" value="UniProtKB-ARBA"/>
</dbReference>
<proteinExistence type="predicted"/>
<sequence length="481" mass="52518">MMKSLKMGKVLGSIKRKNASGADAAADLPEAIAARNVKSFCEAGAPNNSGDEVLYLPPIVDAAESSPRAAAECARLIRKYLKKDYWSKPSCQYNAIMITRILADNPGATFTRNMDQKFVDVVKELLRSGRDPSVHQLLMETLDTFENTKSYDEGLTLLIDMWKKEKEKVQKQYGRTPQPPAPHALNVAPFDVRSQNYFARSHSNKQLPSPVELASRLEEARTSANLLQQVVTSTPPAEVLNNDLIKEFADRCTSASRSIQMYMSADSPAPDNDTMESLIDTNEQLQASLSLHQRAMLNARKLVGIGAPGSDTSGDLGPPQQNGSGSSRRPSPNPEMHGAADEEYYEPPPGPPLPHRKPVGNGKGKERDYDNAVAGPSRSHTPPAEEDPFRDPQPAVSGSGAGSSSRPQDDEPPRLAFEPFHPGFSATSSYLNRQDSALGKETMHGGSAPMAPTKTPPPRPDESEDLYDVTPPRNKQPVYRY</sequence>
<evidence type="ECO:0000259" key="6">
    <source>
        <dbReference type="PROSITE" id="PS50909"/>
    </source>
</evidence>
<evidence type="ECO:0000256" key="2">
    <source>
        <dbReference type="ARBA" id="ARBA00022448"/>
    </source>
</evidence>
<dbReference type="GO" id="GO:0051666">
    <property type="term" value="P:actin cortical patch localization"/>
    <property type="evidence" value="ECO:0007669"/>
    <property type="project" value="TreeGrafter"/>
</dbReference>
<dbReference type="InterPro" id="IPR038425">
    <property type="entry name" value="GAT_sf"/>
</dbReference>
<feature type="region of interest" description="Disordered" evidence="4">
    <location>
        <begin position="305"/>
        <end position="481"/>
    </location>
</feature>
<feature type="compositionally biased region" description="Polar residues" evidence="4">
    <location>
        <begin position="425"/>
        <end position="435"/>
    </location>
</feature>
<dbReference type="PROSITE" id="PS50909">
    <property type="entry name" value="GAT"/>
    <property type="match status" value="1"/>
</dbReference>
<dbReference type="SUPFAM" id="SSF48464">
    <property type="entry name" value="ENTH/VHS domain"/>
    <property type="match status" value="1"/>
</dbReference>
<dbReference type="GO" id="GO:0007015">
    <property type="term" value="P:actin filament organization"/>
    <property type="evidence" value="ECO:0007669"/>
    <property type="project" value="InterPro"/>
</dbReference>
<dbReference type="GO" id="GO:0043130">
    <property type="term" value="F:ubiquitin binding"/>
    <property type="evidence" value="ECO:0007669"/>
    <property type="project" value="InterPro"/>
</dbReference>
<dbReference type="Proteomes" id="UP000193689">
    <property type="component" value="Unassembled WGS sequence"/>
</dbReference>
<dbReference type="InterPro" id="IPR004152">
    <property type="entry name" value="GAT_dom"/>
</dbReference>
<accession>A0A1Y2E7P7</accession>
<dbReference type="GO" id="GO:0015031">
    <property type="term" value="P:protein transport"/>
    <property type="evidence" value="ECO:0007669"/>
    <property type="project" value="UniProtKB-KW"/>
</dbReference>
<feature type="domain" description="GAT" evidence="6">
    <location>
        <begin position="208"/>
        <end position="297"/>
    </location>
</feature>
<keyword evidence="8" id="KW-1185">Reference proteome</keyword>
<keyword evidence="3" id="KW-0653">Protein transport</keyword>
<dbReference type="GeneID" id="63769975"/>
<dbReference type="Pfam" id="PF03127">
    <property type="entry name" value="GAT"/>
    <property type="match status" value="1"/>
</dbReference>
<feature type="compositionally biased region" description="Low complexity" evidence="4">
    <location>
        <begin position="320"/>
        <end position="330"/>
    </location>
</feature>
<name>A0A1Y2E7P7_9PEZI</name>
<dbReference type="InterPro" id="IPR008942">
    <property type="entry name" value="ENTH_VHS"/>
</dbReference>
<dbReference type="STRING" id="1141098.A0A1Y2E7P7"/>
<dbReference type="InterPro" id="IPR002014">
    <property type="entry name" value="VHS_dom"/>
</dbReference>
<organism evidence="7 8">
    <name type="scientific">Pseudomassariella vexata</name>
    <dbReference type="NCBI Taxonomy" id="1141098"/>
    <lineage>
        <taxon>Eukaryota</taxon>
        <taxon>Fungi</taxon>
        <taxon>Dikarya</taxon>
        <taxon>Ascomycota</taxon>
        <taxon>Pezizomycotina</taxon>
        <taxon>Sordariomycetes</taxon>
        <taxon>Xylariomycetidae</taxon>
        <taxon>Amphisphaeriales</taxon>
        <taxon>Pseudomassariaceae</taxon>
        <taxon>Pseudomassariella</taxon>
    </lineage>
</organism>
<keyword evidence="2" id="KW-0813">Transport</keyword>
<dbReference type="Gene3D" id="1.20.58.160">
    <property type="match status" value="1"/>
</dbReference>
<evidence type="ECO:0000259" key="5">
    <source>
        <dbReference type="PROSITE" id="PS50179"/>
    </source>
</evidence>
<dbReference type="InParanoid" id="A0A1Y2E7P7"/>
<comment type="caution">
    <text evidence="7">The sequence shown here is derived from an EMBL/GenBank/DDBJ whole genome shotgun (WGS) entry which is preliminary data.</text>
</comment>
<dbReference type="PROSITE" id="PS50179">
    <property type="entry name" value="VHS"/>
    <property type="match status" value="1"/>
</dbReference>
<dbReference type="InterPro" id="IPR045007">
    <property type="entry name" value="LSB5"/>
</dbReference>
<dbReference type="RefSeq" id="XP_040718081.1">
    <property type="nucleotide sequence ID" value="XM_040853763.1"/>
</dbReference>
<dbReference type="PANTHER" id="PTHR47789">
    <property type="entry name" value="LAS SEVENTEEN-BINDING PROTEIN 5"/>
    <property type="match status" value="1"/>
</dbReference>
<dbReference type="GO" id="GO:0030479">
    <property type="term" value="C:actin cortical patch"/>
    <property type="evidence" value="ECO:0007669"/>
    <property type="project" value="TreeGrafter"/>
</dbReference>
<evidence type="ECO:0000313" key="8">
    <source>
        <dbReference type="Proteomes" id="UP000193689"/>
    </source>
</evidence>
<evidence type="ECO:0000256" key="4">
    <source>
        <dbReference type="SAM" id="MobiDB-lite"/>
    </source>
</evidence>
<dbReference type="SUPFAM" id="SSF89009">
    <property type="entry name" value="GAT-like domain"/>
    <property type="match status" value="1"/>
</dbReference>
<dbReference type="OrthoDB" id="5393057at2759"/>
<evidence type="ECO:0000313" key="7">
    <source>
        <dbReference type="EMBL" id="ORY67457.1"/>
    </source>
</evidence>
<feature type="domain" description="VHS" evidence="5">
    <location>
        <begin position="43"/>
        <end position="168"/>
    </location>
</feature>
<protein>
    <recommendedName>
        <fullName evidence="9">GAT domain-containing protein</fullName>
    </recommendedName>
</protein>
<dbReference type="GO" id="GO:0006897">
    <property type="term" value="P:endocytosis"/>
    <property type="evidence" value="ECO:0007669"/>
    <property type="project" value="InterPro"/>
</dbReference>
<gene>
    <name evidence="7" type="ORF">BCR38DRAFT_158692</name>
</gene>
<dbReference type="AlphaFoldDB" id="A0A1Y2E7P7"/>
<dbReference type="GO" id="GO:0035091">
    <property type="term" value="F:phosphatidylinositol binding"/>
    <property type="evidence" value="ECO:0007669"/>
    <property type="project" value="InterPro"/>
</dbReference>
<dbReference type="PANTHER" id="PTHR47789:SF2">
    <property type="entry name" value="VHS DOMAIN-CONTAINING PROTEIN"/>
    <property type="match status" value="1"/>
</dbReference>
<comment type="subunit">
    <text evidence="1">Component of the ESCRT-0 complex composed of HSE1 and VPS27.</text>
</comment>
<dbReference type="EMBL" id="MCFJ01000004">
    <property type="protein sequence ID" value="ORY67457.1"/>
    <property type="molecule type" value="Genomic_DNA"/>
</dbReference>
<evidence type="ECO:0008006" key="9">
    <source>
        <dbReference type="Google" id="ProtNLM"/>
    </source>
</evidence>
<dbReference type="CDD" id="cd21383">
    <property type="entry name" value="GAT_GGA_Tom1-like"/>
    <property type="match status" value="1"/>
</dbReference>
<reference evidence="7 8" key="1">
    <citation type="submission" date="2016-07" db="EMBL/GenBank/DDBJ databases">
        <title>Pervasive Adenine N6-methylation of Active Genes in Fungi.</title>
        <authorList>
            <consortium name="DOE Joint Genome Institute"/>
            <person name="Mondo S.J."/>
            <person name="Dannebaum R.O."/>
            <person name="Kuo R.C."/>
            <person name="Labutti K."/>
            <person name="Haridas S."/>
            <person name="Kuo A."/>
            <person name="Salamov A."/>
            <person name="Ahrendt S.R."/>
            <person name="Lipzen A."/>
            <person name="Sullivan W."/>
            <person name="Andreopoulos W.B."/>
            <person name="Clum A."/>
            <person name="Lindquist E."/>
            <person name="Daum C."/>
            <person name="Ramamoorthy G.K."/>
            <person name="Gryganskyi A."/>
            <person name="Culley D."/>
            <person name="Magnuson J.K."/>
            <person name="James T.Y."/>
            <person name="O'Malley M.A."/>
            <person name="Stajich J.E."/>
            <person name="Spatafora J.W."/>
            <person name="Visel A."/>
            <person name="Grigoriev I.V."/>
        </authorList>
    </citation>
    <scope>NUCLEOTIDE SEQUENCE [LARGE SCALE GENOMIC DNA]</scope>
    <source>
        <strain evidence="7 8">CBS 129021</strain>
    </source>
</reference>
<dbReference type="Gene3D" id="1.25.40.90">
    <property type="match status" value="1"/>
</dbReference>
<evidence type="ECO:0000256" key="3">
    <source>
        <dbReference type="ARBA" id="ARBA00022927"/>
    </source>
</evidence>
<evidence type="ECO:0000256" key="1">
    <source>
        <dbReference type="ARBA" id="ARBA00011446"/>
    </source>
</evidence>